<dbReference type="EMBL" id="JBHUMR010000014">
    <property type="protein sequence ID" value="MFD2618358.1"/>
    <property type="molecule type" value="Genomic_DNA"/>
</dbReference>
<protein>
    <submittedName>
        <fullName evidence="4">SDR family oxidoreductase</fullName>
    </submittedName>
</protein>
<evidence type="ECO:0000313" key="5">
    <source>
        <dbReference type="Proteomes" id="UP001597458"/>
    </source>
</evidence>
<dbReference type="NCBIfam" id="NF009466">
    <property type="entry name" value="PRK12826.1-2"/>
    <property type="match status" value="1"/>
</dbReference>
<dbReference type="RefSeq" id="WP_141191424.1">
    <property type="nucleotide sequence ID" value="NZ_JBHUMR010000014.1"/>
</dbReference>
<reference evidence="5" key="1">
    <citation type="journal article" date="2019" name="Int. J. Syst. Evol. Microbiol.">
        <title>The Global Catalogue of Microorganisms (GCM) 10K type strain sequencing project: providing services to taxonomists for standard genome sequencing and annotation.</title>
        <authorList>
            <consortium name="The Broad Institute Genomics Platform"/>
            <consortium name="The Broad Institute Genome Sequencing Center for Infectious Disease"/>
            <person name="Wu L."/>
            <person name="Ma J."/>
        </authorList>
    </citation>
    <scope>NUCLEOTIDE SEQUENCE [LARGE SCALE GENOMIC DNA]</scope>
    <source>
        <strain evidence="5">TISTR 2241</strain>
    </source>
</reference>
<evidence type="ECO:0000256" key="3">
    <source>
        <dbReference type="ARBA" id="ARBA00023002"/>
    </source>
</evidence>
<dbReference type="PANTHER" id="PTHR43639">
    <property type="entry name" value="OXIDOREDUCTASE, SHORT-CHAIN DEHYDROGENASE/REDUCTASE FAMILY (AFU_ORTHOLOGUE AFUA_5G02870)"/>
    <property type="match status" value="1"/>
</dbReference>
<organism evidence="4 5">
    <name type="scientific">Terrilactibacillus laevilacticus</name>
    <dbReference type="NCBI Taxonomy" id="1380157"/>
    <lineage>
        <taxon>Bacteria</taxon>
        <taxon>Bacillati</taxon>
        <taxon>Bacillota</taxon>
        <taxon>Bacilli</taxon>
        <taxon>Bacillales</taxon>
        <taxon>Bacillaceae</taxon>
        <taxon>Terrilactibacillus</taxon>
    </lineage>
</organism>
<comment type="caution">
    <text evidence="4">The sequence shown here is derived from an EMBL/GenBank/DDBJ whole genome shotgun (WGS) entry which is preliminary data.</text>
</comment>
<dbReference type="PANTHER" id="PTHR43639:SF1">
    <property type="entry name" value="SHORT-CHAIN DEHYDROGENASE_REDUCTASE FAMILY PROTEIN"/>
    <property type="match status" value="1"/>
</dbReference>
<comment type="similarity">
    <text evidence="1">Belongs to the short-chain dehydrogenases/reductases (SDR) family.</text>
</comment>
<dbReference type="InterPro" id="IPR020904">
    <property type="entry name" value="Sc_DH/Rdtase_CS"/>
</dbReference>
<gene>
    <name evidence="4" type="ORF">ACFSTF_13690</name>
</gene>
<proteinExistence type="inferred from homology"/>
<dbReference type="SUPFAM" id="SSF51735">
    <property type="entry name" value="NAD(P)-binding Rossmann-fold domains"/>
    <property type="match status" value="1"/>
</dbReference>
<dbReference type="InterPro" id="IPR036291">
    <property type="entry name" value="NAD(P)-bd_dom_sf"/>
</dbReference>
<dbReference type="Gene3D" id="3.40.50.720">
    <property type="entry name" value="NAD(P)-binding Rossmann-like Domain"/>
    <property type="match status" value="1"/>
</dbReference>
<evidence type="ECO:0000256" key="1">
    <source>
        <dbReference type="ARBA" id="ARBA00006484"/>
    </source>
</evidence>
<dbReference type="NCBIfam" id="NF005559">
    <property type="entry name" value="PRK07231.1"/>
    <property type="match status" value="1"/>
</dbReference>
<dbReference type="CDD" id="cd05358">
    <property type="entry name" value="GlcDH_SDR_c"/>
    <property type="match status" value="1"/>
</dbReference>
<dbReference type="InterPro" id="IPR002347">
    <property type="entry name" value="SDR_fam"/>
</dbReference>
<keyword evidence="5" id="KW-1185">Reference proteome</keyword>
<evidence type="ECO:0000256" key="2">
    <source>
        <dbReference type="ARBA" id="ARBA00011881"/>
    </source>
</evidence>
<dbReference type="Pfam" id="PF13561">
    <property type="entry name" value="adh_short_C2"/>
    <property type="match status" value="1"/>
</dbReference>
<name>A0ABW5PU12_9BACI</name>
<comment type="subunit">
    <text evidence="2">Homotetramer.</text>
</comment>
<sequence length="261" mass="28220">MYKDLEGKVAVVTGASKGIGRAIATRYGQEKMKVVVTYRSGEEEAHQIVDEIKQAGGEAIPFRADVSKEEDVIALIKAAVDTFGTIDVMVNNAGMEMPSPSHEMSLDNWNKVINVNLTGVFLGCREALKYMVEHDIKGTIINMSSVHQQIPWPLFVHYASSKGGVKLLTQTLAMEYAPKGIRVNAIGPGAIDTPINAEKFKDPKVKADVESMIPMGKIGEPEEISNVAAWLASKEASYVTGITLFADGGMTLYPSFQAGRG</sequence>
<evidence type="ECO:0000313" key="4">
    <source>
        <dbReference type="EMBL" id="MFD2618358.1"/>
    </source>
</evidence>
<accession>A0ABW5PU12</accession>
<dbReference type="PRINTS" id="PR00080">
    <property type="entry name" value="SDRFAMILY"/>
</dbReference>
<dbReference type="NCBIfam" id="NF006493">
    <property type="entry name" value="PRK08936.1"/>
    <property type="match status" value="1"/>
</dbReference>
<dbReference type="PROSITE" id="PS00061">
    <property type="entry name" value="ADH_SHORT"/>
    <property type="match status" value="1"/>
</dbReference>
<dbReference type="Proteomes" id="UP001597458">
    <property type="component" value="Unassembled WGS sequence"/>
</dbReference>
<keyword evidence="3" id="KW-0560">Oxidoreductase</keyword>
<dbReference type="PRINTS" id="PR00081">
    <property type="entry name" value="GDHRDH"/>
</dbReference>